<reference evidence="5" key="1">
    <citation type="journal article" date="2020" name="Stud. Mycol.">
        <title>101 Dothideomycetes genomes: a test case for predicting lifestyles and emergence of pathogens.</title>
        <authorList>
            <person name="Haridas S."/>
            <person name="Albert R."/>
            <person name="Binder M."/>
            <person name="Bloem J."/>
            <person name="Labutti K."/>
            <person name="Salamov A."/>
            <person name="Andreopoulos B."/>
            <person name="Baker S."/>
            <person name="Barry K."/>
            <person name="Bills G."/>
            <person name="Bluhm B."/>
            <person name="Cannon C."/>
            <person name="Castanera R."/>
            <person name="Culley D."/>
            <person name="Daum C."/>
            <person name="Ezra D."/>
            <person name="Gonzalez J."/>
            <person name="Henrissat B."/>
            <person name="Kuo A."/>
            <person name="Liang C."/>
            <person name="Lipzen A."/>
            <person name="Lutzoni F."/>
            <person name="Magnuson J."/>
            <person name="Mondo S."/>
            <person name="Nolan M."/>
            <person name="Ohm R."/>
            <person name="Pangilinan J."/>
            <person name="Park H.-J."/>
            <person name="Ramirez L."/>
            <person name="Alfaro M."/>
            <person name="Sun H."/>
            <person name="Tritt A."/>
            <person name="Yoshinaga Y."/>
            <person name="Zwiers L.-H."/>
            <person name="Turgeon B."/>
            <person name="Goodwin S."/>
            <person name="Spatafora J."/>
            <person name="Crous P."/>
            <person name="Grigoriev I."/>
        </authorList>
    </citation>
    <scope>NUCLEOTIDE SEQUENCE</scope>
    <source>
        <strain evidence="5">CBS 116435</strain>
    </source>
</reference>
<dbReference type="EMBL" id="MU003768">
    <property type="protein sequence ID" value="KAF2725361.1"/>
    <property type="molecule type" value="Genomic_DNA"/>
</dbReference>
<feature type="transmembrane region" description="Helical" evidence="4">
    <location>
        <begin position="212"/>
        <end position="233"/>
    </location>
</feature>
<evidence type="ECO:0000313" key="5">
    <source>
        <dbReference type="EMBL" id="KAF2725361.1"/>
    </source>
</evidence>
<comment type="caution">
    <text evidence="5">The sequence shown here is derived from an EMBL/GenBank/DDBJ whole genome shotgun (WGS) entry which is preliminary data.</text>
</comment>
<sequence>MEVDGGYGWVCVVCMLLLTAHTWGINGAFGVFLANYISDNVFPGTNEITYSIIGALSISQITFIAPLVTLSGKVLRTRPTLLIGVVLECGGLIGASFARKVWHLVLSQGLAFGWGCSFLYVGSVGIVPQWFTKRQSLATTTAAAGSGLGGMIYIMSSEAAIRSIGLDWSFRIVAITAFTVNISYTILMRDRNTDISANLDGFAIRLLQRPELLLMLAWVMFGTLGYTIILFSLPDNADKIGLSAQQGAIVLAIANLGMALGRLTVRYFSDLLGHLNMASITTILGAVWCLCLWTSANSYATLIAFAFFGGTVIGTYYATVGSIIAHTMGIDLLAPAFSFLWTFTAVSTFVAEPVALALRRSHLPAYLDAQAFAGCTFLAATIAIVALRGWNLLTSDNERQLSGNKCRGTTDDRGPFQQPGPV</sequence>
<dbReference type="AlphaFoldDB" id="A0A9P4QI92"/>
<feature type="transmembrane region" description="Helical" evidence="4">
    <location>
        <begin position="7"/>
        <end position="36"/>
    </location>
</feature>
<dbReference type="Proteomes" id="UP000799441">
    <property type="component" value="Unassembled WGS sequence"/>
</dbReference>
<dbReference type="SUPFAM" id="SSF103473">
    <property type="entry name" value="MFS general substrate transporter"/>
    <property type="match status" value="1"/>
</dbReference>
<feature type="transmembrane region" description="Helical" evidence="4">
    <location>
        <begin position="332"/>
        <end position="351"/>
    </location>
</feature>
<comment type="subcellular location">
    <subcellularLocation>
        <location evidence="1">Membrane</location>
        <topology evidence="1">Multi-pass membrane protein</topology>
    </subcellularLocation>
</comment>
<feature type="transmembrane region" description="Helical" evidence="4">
    <location>
        <begin position="245"/>
        <end position="265"/>
    </location>
</feature>
<keyword evidence="4" id="KW-0472">Membrane</keyword>
<comment type="similarity">
    <text evidence="2">Belongs to the major facilitator superfamily. Monocarboxylate porter (TC 2.A.1.13) family.</text>
</comment>
<keyword evidence="4" id="KW-1133">Transmembrane helix</keyword>
<feature type="transmembrane region" description="Helical" evidence="4">
    <location>
        <begin position="48"/>
        <end position="68"/>
    </location>
</feature>
<keyword evidence="4" id="KW-0812">Transmembrane</keyword>
<gene>
    <name evidence="5" type="ORF">K431DRAFT_330429</name>
</gene>
<evidence type="ECO:0000313" key="6">
    <source>
        <dbReference type="Proteomes" id="UP000799441"/>
    </source>
</evidence>
<feature type="transmembrane region" description="Helical" evidence="4">
    <location>
        <begin position="168"/>
        <end position="187"/>
    </location>
</feature>
<feature type="transmembrane region" description="Helical" evidence="4">
    <location>
        <begin position="137"/>
        <end position="156"/>
    </location>
</feature>
<feature type="transmembrane region" description="Helical" evidence="4">
    <location>
        <begin position="302"/>
        <end position="325"/>
    </location>
</feature>
<feature type="transmembrane region" description="Helical" evidence="4">
    <location>
        <begin position="80"/>
        <end position="98"/>
    </location>
</feature>
<evidence type="ECO:0000256" key="2">
    <source>
        <dbReference type="ARBA" id="ARBA00006727"/>
    </source>
</evidence>
<dbReference type="PANTHER" id="PTHR11360">
    <property type="entry name" value="MONOCARBOXYLATE TRANSPORTER"/>
    <property type="match status" value="1"/>
</dbReference>
<feature type="transmembrane region" description="Helical" evidence="4">
    <location>
        <begin position="110"/>
        <end position="130"/>
    </location>
</feature>
<feature type="transmembrane region" description="Helical" evidence="4">
    <location>
        <begin position="371"/>
        <end position="390"/>
    </location>
</feature>
<dbReference type="PANTHER" id="PTHR11360:SF315">
    <property type="entry name" value="TRANSPORTER MCH2-RELATED"/>
    <property type="match status" value="1"/>
</dbReference>
<name>A0A9P4QI92_9PEZI</name>
<evidence type="ECO:0000256" key="1">
    <source>
        <dbReference type="ARBA" id="ARBA00004141"/>
    </source>
</evidence>
<dbReference type="GO" id="GO:0016020">
    <property type="term" value="C:membrane"/>
    <property type="evidence" value="ECO:0007669"/>
    <property type="project" value="UniProtKB-SubCell"/>
</dbReference>
<protein>
    <submittedName>
        <fullName evidence="5">MFS general substrate transporter</fullName>
    </submittedName>
</protein>
<evidence type="ECO:0000256" key="3">
    <source>
        <dbReference type="SAM" id="MobiDB-lite"/>
    </source>
</evidence>
<feature type="transmembrane region" description="Helical" evidence="4">
    <location>
        <begin position="277"/>
        <end position="296"/>
    </location>
</feature>
<dbReference type="Pfam" id="PF07690">
    <property type="entry name" value="MFS_1"/>
    <property type="match status" value="1"/>
</dbReference>
<keyword evidence="6" id="KW-1185">Reference proteome</keyword>
<dbReference type="InterPro" id="IPR011701">
    <property type="entry name" value="MFS"/>
</dbReference>
<proteinExistence type="inferred from homology"/>
<feature type="region of interest" description="Disordered" evidence="3">
    <location>
        <begin position="403"/>
        <end position="422"/>
    </location>
</feature>
<dbReference type="InterPro" id="IPR036259">
    <property type="entry name" value="MFS_trans_sf"/>
</dbReference>
<dbReference type="Gene3D" id="1.20.1250.20">
    <property type="entry name" value="MFS general substrate transporter like domains"/>
    <property type="match status" value="2"/>
</dbReference>
<dbReference type="InterPro" id="IPR050327">
    <property type="entry name" value="Proton-linked_MCT"/>
</dbReference>
<dbReference type="OrthoDB" id="2213137at2759"/>
<evidence type="ECO:0000256" key="4">
    <source>
        <dbReference type="SAM" id="Phobius"/>
    </source>
</evidence>
<organism evidence="5 6">
    <name type="scientific">Polychaeton citri CBS 116435</name>
    <dbReference type="NCBI Taxonomy" id="1314669"/>
    <lineage>
        <taxon>Eukaryota</taxon>
        <taxon>Fungi</taxon>
        <taxon>Dikarya</taxon>
        <taxon>Ascomycota</taxon>
        <taxon>Pezizomycotina</taxon>
        <taxon>Dothideomycetes</taxon>
        <taxon>Dothideomycetidae</taxon>
        <taxon>Capnodiales</taxon>
        <taxon>Capnodiaceae</taxon>
        <taxon>Polychaeton</taxon>
    </lineage>
</organism>
<dbReference type="GO" id="GO:0022857">
    <property type="term" value="F:transmembrane transporter activity"/>
    <property type="evidence" value="ECO:0007669"/>
    <property type="project" value="InterPro"/>
</dbReference>
<accession>A0A9P4QI92</accession>